<dbReference type="Pfam" id="PF16130">
    <property type="entry name" value="DUF4842"/>
    <property type="match status" value="1"/>
</dbReference>
<dbReference type="eggNOG" id="COG3391">
    <property type="taxonomic scope" value="Bacteria"/>
</dbReference>
<dbReference type="Proteomes" id="UP000006008">
    <property type="component" value="Unassembled WGS sequence"/>
</dbReference>
<dbReference type="InterPro" id="IPR031025">
    <property type="entry name" value="LruC_dom"/>
</dbReference>
<dbReference type="EMBL" id="ADLD01000008">
    <property type="protein sequence ID" value="EHB92883.1"/>
    <property type="molecule type" value="Genomic_DNA"/>
</dbReference>
<evidence type="ECO:0000259" key="2">
    <source>
        <dbReference type="Pfam" id="PF16130"/>
    </source>
</evidence>
<feature type="domain" description="DUF4114" evidence="1">
    <location>
        <begin position="317"/>
        <end position="398"/>
    </location>
</feature>
<name>G5H6N6_9BACT</name>
<dbReference type="PROSITE" id="PS51257">
    <property type="entry name" value="PROKAR_LIPOPROTEIN"/>
    <property type="match status" value="1"/>
</dbReference>
<reference evidence="3 4" key="1">
    <citation type="submission" date="2011-08" db="EMBL/GenBank/DDBJ databases">
        <title>The Genome Sequence of Alistipes indistinctus YIT 12060.</title>
        <authorList>
            <consortium name="The Broad Institute Genome Sequencing Platform"/>
            <person name="Earl A."/>
            <person name="Ward D."/>
            <person name="Feldgarden M."/>
            <person name="Gevers D."/>
            <person name="Morotomi M."/>
            <person name="Young S.K."/>
            <person name="Zeng Q."/>
            <person name="Gargeya S."/>
            <person name="Fitzgerald M."/>
            <person name="Haas B."/>
            <person name="Abouelleil A."/>
            <person name="Alvarado L."/>
            <person name="Arachchi H.M."/>
            <person name="Berlin A."/>
            <person name="Brown A."/>
            <person name="Chapman S.B."/>
            <person name="Chen Z."/>
            <person name="Dunbar C."/>
            <person name="Freedman E."/>
            <person name="Gearin G."/>
            <person name="Gellesch M."/>
            <person name="Goldberg J."/>
            <person name="Griggs A."/>
            <person name="Gujja S."/>
            <person name="Heiman D."/>
            <person name="Howarth C."/>
            <person name="Larson L."/>
            <person name="Lui A."/>
            <person name="MacDonald P.J.P."/>
            <person name="Montmayeur A."/>
            <person name="Murphy C."/>
            <person name="Neiman D."/>
            <person name="Pearson M."/>
            <person name="Priest M."/>
            <person name="Roberts A."/>
            <person name="Saif S."/>
            <person name="Shea T."/>
            <person name="Shenoy N."/>
            <person name="Sisk P."/>
            <person name="Stolte C."/>
            <person name="Sykes S."/>
            <person name="Wortman J."/>
            <person name="Nusbaum C."/>
            <person name="Birren B."/>
        </authorList>
    </citation>
    <scope>NUCLEOTIDE SEQUENCE [LARGE SCALE GENOMIC DNA]</scope>
    <source>
        <strain evidence="3 4">YIT 12060</strain>
    </source>
</reference>
<accession>G5H6N6</accession>
<dbReference type="InterPro" id="IPR032295">
    <property type="entry name" value="DUF4842"/>
</dbReference>
<evidence type="ECO:0008006" key="5">
    <source>
        <dbReference type="Google" id="ProtNLM"/>
    </source>
</evidence>
<sequence>MKEIDIDRIHTVLTRLFLVVCCGVLATACVKDPQKGEDTPDGGESASKYFSYATTREYTVAIDYGFSDYQVLFEIYGGNPLAEVDGGLVKTSEEPLYRAATDKKGCFSGTVTLPADLTEVYLYSDYPGTVSPVKLTVGENGAIAYDQKQVRSRAGNPLTRALITTPTGTAYPDRYKVLGNWSKNGRPDYLLDPADLTAQQYYDVKSMFSLWGGQHIKDFPQRELIADNVNIKLNITKATTIKLIFIKTTATMRNVFGYYTYPTGQEPKSVSDIQPIIAFPFISTFNCNIDNADAVFTGDQVQLKYWNARTQRFEDEFPAGVSIGWFLDAYSFDPTTGTVLEDNTPVYYASRALNPNNMHRSIALGDQQSGRMLAIGFEDSGITEAGEGNFCDAVFMLDYGDKDAATSEGTGVMPEVPGVTDEDNYHVVNGTLAFEDLWPSQGDYDMNDVVVTYKSTVYKNVLSNRATKVVDRFTLAHVGGTLPCGFGYQFDKLDKAAIGSVEVISDKTGATSSFMQGQMLEPNQSKPNVILFDNSRTNEGATFTVTTQFAYPVVGDLVQPPYNPYIVISSDKGRGRELHLAKGVPTDLADAAYFGQSSDISDPAQKLYYVSKDNFPFAINIPTDAFSYPDEKVRIDKAYPSFPGWVSSNGVLQRDWYKKPAKK</sequence>
<evidence type="ECO:0000313" key="4">
    <source>
        <dbReference type="Proteomes" id="UP000006008"/>
    </source>
</evidence>
<protein>
    <recommendedName>
        <fullName evidence="5">DUF4842 domain-containing protein</fullName>
    </recommendedName>
</protein>
<dbReference type="Pfam" id="PF13448">
    <property type="entry name" value="DUF4114"/>
    <property type="match status" value="1"/>
</dbReference>
<dbReference type="AlphaFoldDB" id="G5H6N6"/>
<evidence type="ECO:0000313" key="3">
    <source>
        <dbReference type="EMBL" id="EHB92883.1"/>
    </source>
</evidence>
<dbReference type="NCBIfam" id="TIGR04456">
    <property type="entry name" value="LruC_dom"/>
    <property type="match status" value="1"/>
</dbReference>
<proteinExistence type="predicted"/>
<organism evidence="3 4">
    <name type="scientific">Alistipes indistinctus YIT 12060</name>
    <dbReference type="NCBI Taxonomy" id="742725"/>
    <lineage>
        <taxon>Bacteria</taxon>
        <taxon>Pseudomonadati</taxon>
        <taxon>Bacteroidota</taxon>
        <taxon>Bacteroidia</taxon>
        <taxon>Bacteroidales</taxon>
        <taxon>Rikenellaceae</taxon>
        <taxon>Alistipes</taxon>
    </lineage>
</organism>
<dbReference type="STRING" id="742725.HMPREF9450_00596"/>
<gene>
    <name evidence="3" type="ORF">HMPREF9450_00596</name>
</gene>
<dbReference type="PATRIC" id="fig|742725.3.peg.646"/>
<comment type="caution">
    <text evidence="3">The sequence shown here is derived from an EMBL/GenBank/DDBJ whole genome shotgun (WGS) entry which is preliminary data.</text>
</comment>
<dbReference type="InterPro" id="IPR025193">
    <property type="entry name" value="DUF4114"/>
</dbReference>
<dbReference type="HOGENOM" id="CLU_026148_0_0_10"/>
<keyword evidence="4" id="KW-1185">Reference proteome</keyword>
<feature type="domain" description="DUF4842" evidence="2">
    <location>
        <begin position="465"/>
        <end position="657"/>
    </location>
</feature>
<evidence type="ECO:0000259" key="1">
    <source>
        <dbReference type="Pfam" id="PF13448"/>
    </source>
</evidence>